<evidence type="ECO:0000313" key="7">
    <source>
        <dbReference type="EMBL" id="KAA6329827.1"/>
    </source>
</evidence>
<dbReference type="GO" id="GO:0005886">
    <property type="term" value="C:plasma membrane"/>
    <property type="evidence" value="ECO:0007669"/>
    <property type="project" value="TreeGrafter"/>
</dbReference>
<gene>
    <name evidence="7" type="ORF">EZS27_021401</name>
</gene>
<dbReference type="Pfam" id="PF04085">
    <property type="entry name" value="MreC"/>
    <property type="match status" value="1"/>
</dbReference>
<comment type="caution">
    <text evidence="7">The sequence shown here is derived from an EMBL/GenBank/DDBJ whole genome shotgun (WGS) entry which is preliminary data.</text>
</comment>
<dbReference type="InterPro" id="IPR042177">
    <property type="entry name" value="Cell/Rod_1"/>
</dbReference>
<keyword evidence="3" id="KW-0133">Cell shape</keyword>
<dbReference type="InterPro" id="IPR055342">
    <property type="entry name" value="MreC_beta-barrel_core"/>
</dbReference>
<dbReference type="PANTHER" id="PTHR34138">
    <property type="entry name" value="CELL SHAPE-DETERMINING PROTEIN MREC"/>
    <property type="match status" value="1"/>
</dbReference>
<reference evidence="7" key="1">
    <citation type="submission" date="2019-03" db="EMBL/GenBank/DDBJ databases">
        <title>Single cell metagenomics reveals metabolic interactions within the superorganism composed of flagellate Streblomastix strix and complex community of Bacteroidetes bacteria on its surface.</title>
        <authorList>
            <person name="Treitli S.C."/>
            <person name="Kolisko M."/>
            <person name="Husnik F."/>
            <person name="Keeling P."/>
            <person name="Hampl V."/>
        </authorList>
    </citation>
    <scope>NUCLEOTIDE SEQUENCE</scope>
    <source>
        <strain evidence="7">STM</strain>
    </source>
</reference>
<evidence type="ECO:0000256" key="4">
    <source>
        <dbReference type="ARBA" id="ARBA00032089"/>
    </source>
</evidence>
<dbReference type="EMBL" id="SNRY01001590">
    <property type="protein sequence ID" value="KAA6329827.1"/>
    <property type="molecule type" value="Genomic_DNA"/>
</dbReference>
<dbReference type="GO" id="GO:0008360">
    <property type="term" value="P:regulation of cell shape"/>
    <property type="evidence" value="ECO:0007669"/>
    <property type="project" value="UniProtKB-KW"/>
</dbReference>
<keyword evidence="5" id="KW-0812">Transmembrane</keyword>
<evidence type="ECO:0000259" key="6">
    <source>
        <dbReference type="Pfam" id="PF04085"/>
    </source>
</evidence>
<evidence type="ECO:0000256" key="5">
    <source>
        <dbReference type="SAM" id="Phobius"/>
    </source>
</evidence>
<dbReference type="InterPro" id="IPR042175">
    <property type="entry name" value="Cell/Rod_MreC_2"/>
</dbReference>
<dbReference type="Gene3D" id="2.40.10.350">
    <property type="entry name" value="Rod shape-determining protein MreC, domain 2"/>
    <property type="match status" value="1"/>
</dbReference>
<feature type="domain" description="Rod shape-determining protein MreC beta-barrel core" evidence="6">
    <location>
        <begin position="117"/>
        <end position="264"/>
    </location>
</feature>
<comment type="similarity">
    <text evidence="1">Belongs to the MreC family.</text>
</comment>
<proteinExistence type="inferred from homology"/>
<keyword evidence="5" id="KW-1133">Transmembrane helix</keyword>
<dbReference type="NCBIfam" id="NF010532">
    <property type="entry name" value="PRK13922.9-3"/>
    <property type="match status" value="1"/>
</dbReference>
<sequence length="281" mass="31879">MRNLLEFFIKYNYCFVFTLLEIIAFVLLFRSNHYQQSIFLTSANEITGKIYELSENVTSYFNLKMANRELLERNMWLEQQVSVLEKTLKRNSNMDSLTINIVKQSALNDYEIFKANVINNSLHLANNYLTLDQGASGGIRPDMGVVGGNGIVGIVYKTSPNYSLVISILNSKSNISCKIKNSDYFGYLQWEPGDSRYAYLKDFPRHAEVNLGDTVITSGHSTMFPEGIIVGTVNETSDSKDGLSYLLKVKLTTDFGNVSEVRIIARNEQNEILELEQNSKK</sequence>
<organism evidence="7">
    <name type="scientific">termite gut metagenome</name>
    <dbReference type="NCBI Taxonomy" id="433724"/>
    <lineage>
        <taxon>unclassified sequences</taxon>
        <taxon>metagenomes</taxon>
        <taxon>organismal metagenomes</taxon>
    </lineage>
</organism>
<protein>
    <recommendedName>
        <fullName evidence="2">Cell shape-determining protein MreC</fullName>
    </recommendedName>
    <alternativeName>
        <fullName evidence="4">Cell shape protein MreC</fullName>
    </alternativeName>
</protein>
<evidence type="ECO:0000256" key="1">
    <source>
        <dbReference type="ARBA" id="ARBA00009369"/>
    </source>
</evidence>
<name>A0A5J4R6Q2_9ZZZZ</name>
<dbReference type="Gene3D" id="2.40.10.340">
    <property type="entry name" value="Rod shape-determining protein MreC, domain 1"/>
    <property type="match status" value="1"/>
</dbReference>
<dbReference type="AlphaFoldDB" id="A0A5J4R6Q2"/>
<dbReference type="InterPro" id="IPR007221">
    <property type="entry name" value="MreC"/>
</dbReference>
<accession>A0A5J4R6Q2</accession>
<keyword evidence="5" id="KW-0472">Membrane</keyword>
<evidence type="ECO:0000256" key="3">
    <source>
        <dbReference type="ARBA" id="ARBA00022960"/>
    </source>
</evidence>
<evidence type="ECO:0000256" key="2">
    <source>
        <dbReference type="ARBA" id="ARBA00013855"/>
    </source>
</evidence>
<dbReference type="PIRSF" id="PIRSF038471">
    <property type="entry name" value="MreC"/>
    <property type="match status" value="1"/>
</dbReference>
<feature type="transmembrane region" description="Helical" evidence="5">
    <location>
        <begin position="12"/>
        <end position="29"/>
    </location>
</feature>
<dbReference type="PANTHER" id="PTHR34138:SF1">
    <property type="entry name" value="CELL SHAPE-DETERMINING PROTEIN MREC"/>
    <property type="match status" value="1"/>
</dbReference>